<dbReference type="SUPFAM" id="SSF141673">
    <property type="entry name" value="MOSC N-terminal domain-like"/>
    <property type="match status" value="1"/>
</dbReference>
<keyword evidence="3" id="KW-1185">Reference proteome</keyword>
<dbReference type="GO" id="GO:0030151">
    <property type="term" value="F:molybdenum ion binding"/>
    <property type="evidence" value="ECO:0007669"/>
    <property type="project" value="InterPro"/>
</dbReference>
<protein>
    <submittedName>
        <fullName evidence="2">2759_t:CDS:1</fullName>
    </submittedName>
</protein>
<evidence type="ECO:0000313" key="2">
    <source>
        <dbReference type="EMBL" id="CAG8441711.1"/>
    </source>
</evidence>
<sequence length="222" mass="25903">MTLIHPEVIRGKELLIITAPGKEPLQISLNEYPNEFEFLTCSSQVCGDNVKTLVYISEHITRWFTEFLGVNCRLARQPPTKFVKPYLLNSTSNLPLSLSNESPFLLISQKSVDHVNQKILEYNDEYNNDTNNNENNRFQYIKNGDNDCYNINNINKTEKMKNEGNKNNFTKKSSCSYENRKKCENLKIVEDCFRANLVINGNIQEYEEDKWKMIKIRGQVFK</sequence>
<evidence type="ECO:0000313" key="3">
    <source>
        <dbReference type="Proteomes" id="UP000789706"/>
    </source>
</evidence>
<name>A0A9N8V4E0_9GLOM</name>
<evidence type="ECO:0000259" key="1">
    <source>
        <dbReference type="PROSITE" id="PS51340"/>
    </source>
</evidence>
<dbReference type="AlphaFoldDB" id="A0A9N8V4E0"/>
<organism evidence="2 3">
    <name type="scientific">Diversispora eburnea</name>
    <dbReference type="NCBI Taxonomy" id="1213867"/>
    <lineage>
        <taxon>Eukaryota</taxon>
        <taxon>Fungi</taxon>
        <taxon>Fungi incertae sedis</taxon>
        <taxon>Mucoromycota</taxon>
        <taxon>Glomeromycotina</taxon>
        <taxon>Glomeromycetes</taxon>
        <taxon>Diversisporales</taxon>
        <taxon>Diversisporaceae</taxon>
        <taxon>Diversispora</taxon>
    </lineage>
</organism>
<comment type="caution">
    <text evidence="2">The sequence shown here is derived from an EMBL/GenBank/DDBJ whole genome shotgun (WGS) entry which is preliminary data.</text>
</comment>
<dbReference type="EMBL" id="CAJVPK010000066">
    <property type="protein sequence ID" value="CAG8441711.1"/>
    <property type="molecule type" value="Genomic_DNA"/>
</dbReference>
<accession>A0A9N8V4E0</accession>
<feature type="domain" description="MOSC" evidence="1">
    <location>
        <begin position="80"/>
        <end position="222"/>
    </location>
</feature>
<dbReference type="GO" id="GO:0003824">
    <property type="term" value="F:catalytic activity"/>
    <property type="evidence" value="ECO:0007669"/>
    <property type="project" value="InterPro"/>
</dbReference>
<proteinExistence type="predicted"/>
<gene>
    <name evidence="2" type="ORF">DEBURN_LOCUS1495</name>
</gene>
<dbReference type="GO" id="GO:0030170">
    <property type="term" value="F:pyridoxal phosphate binding"/>
    <property type="evidence" value="ECO:0007669"/>
    <property type="project" value="InterPro"/>
</dbReference>
<dbReference type="PROSITE" id="PS51340">
    <property type="entry name" value="MOSC"/>
    <property type="match status" value="1"/>
</dbReference>
<dbReference type="InterPro" id="IPR005302">
    <property type="entry name" value="MoCF_Sase_C"/>
</dbReference>
<dbReference type="OrthoDB" id="10264306at2759"/>
<dbReference type="Proteomes" id="UP000789706">
    <property type="component" value="Unassembled WGS sequence"/>
</dbReference>
<reference evidence="2" key="1">
    <citation type="submission" date="2021-06" db="EMBL/GenBank/DDBJ databases">
        <authorList>
            <person name="Kallberg Y."/>
            <person name="Tangrot J."/>
            <person name="Rosling A."/>
        </authorList>
    </citation>
    <scope>NUCLEOTIDE SEQUENCE</scope>
    <source>
        <strain evidence="2">AZ414A</strain>
    </source>
</reference>